<keyword evidence="4 10" id="KW-0808">Transferase</keyword>
<keyword evidence="8 10" id="KW-0131">Cell cycle</keyword>
<evidence type="ECO:0000256" key="7">
    <source>
        <dbReference type="ARBA" id="ARBA00023136"/>
    </source>
</evidence>
<dbReference type="HAMAP" id="MF_00033">
    <property type="entry name" value="MurG"/>
    <property type="match status" value="1"/>
</dbReference>
<dbReference type="CDD" id="cd03785">
    <property type="entry name" value="GT28_MurG"/>
    <property type="match status" value="1"/>
</dbReference>
<dbReference type="PANTHER" id="PTHR21015:SF22">
    <property type="entry name" value="GLYCOSYLTRANSFERASE"/>
    <property type="match status" value="1"/>
</dbReference>
<dbReference type="Proteomes" id="UP000006380">
    <property type="component" value="Chromosome"/>
</dbReference>
<dbReference type="GO" id="GO:0050511">
    <property type="term" value="F:undecaprenyldiphospho-muramoylpentapeptide beta-N-acetylglucosaminyltransferase activity"/>
    <property type="evidence" value="ECO:0007669"/>
    <property type="project" value="UniProtKB-UniRule"/>
</dbReference>
<keyword evidence="3 10" id="KW-0328">Glycosyltransferase</keyword>
<dbReference type="AlphaFoldDB" id="A7GYM2"/>
<keyword evidence="14" id="KW-1185">Reference proteome</keyword>
<accession>A7GYM2</accession>
<keyword evidence="1 10" id="KW-1003">Cell membrane</keyword>
<name>A7GYM2_CAMC5</name>
<comment type="caution">
    <text evidence="10">Lacks conserved residue(s) required for the propagation of feature annotation.</text>
</comment>
<evidence type="ECO:0000256" key="6">
    <source>
        <dbReference type="ARBA" id="ARBA00022984"/>
    </source>
</evidence>
<keyword evidence="5 10" id="KW-0133">Cell shape</keyword>
<keyword evidence="10" id="KW-0997">Cell inner membrane</keyword>
<dbReference type="Gene3D" id="3.40.50.2000">
    <property type="entry name" value="Glycogen Phosphorylase B"/>
    <property type="match status" value="2"/>
</dbReference>
<evidence type="ECO:0000259" key="11">
    <source>
        <dbReference type="Pfam" id="PF03033"/>
    </source>
</evidence>
<dbReference type="NCBIfam" id="TIGR01133">
    <property type="entry name" value="murG"/>
    <property type="match status" value="1"/>
</dbReference>
<dbReference type="GO" id="GO:0008360">
    <property type="term" value="P:regulation of cell shape"/>
    <property type="evidence" value="ECO:0007669"/>
    <property type="project" value="UniProtKB-KW"/>
</dbReference>
<dbReference type="KEGG" id="ccv:CCV52592_1988"/>
<dbReference type="GO" id="GO:0005886">
    <property type="term" value="C:plasma membrane"/>
    <property type="evidence" value="ECO:0007669"/>
    <property type="project" value="UniProtKB-SubCell"/>
</dbReference>
<keyword evidence="9 10" id="KW-0961">Cell wall biogenesis/degradation</keyword>
<comment type="similarity">
    <text evidence="10">Belongs to the glycosyltransferase 28 family. MurG subfamily.</text>
</comment>
<evidence type="ECO:0000313" key="14">
    <source>
        <dbReference type="Proteomes" id="UP000006380"/>
    </source>
</evidence>
<dbReference type="Pfam" id="PF04101">
    <property type="entry name" value="Glyco_tran_28_C"/>
    <property type="match status" value="1"/>
</dbReference>
<comment type="subcellular location">
    <subcellularLocation>
        <location evidence="10">Cell inner membrane</location>
        <topology evidence="10">Peripheral membrane protein</topology>
        <orientation evidence="10">Cytoplasmic side</orientation>
    </subcellularLocation>
</comment>
<protein>
    <recommendedName>
        <fullName evidence="10">UDP-N-acetylglucosamine--N-acetylmuramyl-(pentapeptide) pyrophosphoryl-undecaprenol N-acetylglucosamine transferase</fullName>
        <ecNumber evidence="10">2.4.1.227</ecNumber>
    </recommendedName>
    <alternativeName>
        <fullName evidence="10">Undecaprenyl-PP-MurNAc-pentapeptide-UDPGlcNAc GlcNAc transferase</fullName>
    </alternativeName>
</protein>
<proteinExistence type="inferred from homology"/>
<feature type="binding site" evidence="10">
    <location>
        <position position="278"/>
    </location>
    <ligand>
        <name>UDP-N-acetyl-alpha-D-glucosamine</name>
        <dbReference type="ChEBI" id="CHEBI:57705"/>
    </ligand>
</feature>
<feature type="domain" description="Glycosyl transferase family 28 C-terminal" evidence="12">
    <location>
        <begin position="170"/>
        <end position="298"/>
    </location>
</feature>
<comment type="function">
    <text evidence="10">Cell wall formation. Catalyzes the transfer of a GlcNAc subunit on undecaprenyl-pyrophosphoryl-MurNAc-pentapeptide (lipid intermediate I) to form undecaprenyl-pyrophosphoryl-MurNAc-(pentapeptide)GlcNAc (lipid intermediate II).</text>
</comment>
<dbReference type="HOGENOM" id="CLU_037404_2_1_7"/>
<dbReference type="EMBL" id="CP000767">
    <property type="protein sequence ID" value="EAU00528.1"/>
    <property type="molecule type" value="Genomic_DNA"/>
</dbReference>
<dbReference type="SUPFAM" id="SSF53756">
    <property type="entry name" value="UDP-Glycosyltransferase/glycogen phosphorylase"/>
    <property type="match status" value="1"/>
</dbReference>
<reference evidence="13" key="1">
    <citation type="submission" date="2016-07" db="EMBL/GenBank/DDBJ databases">
        <title>Comparative genomics of the Campylobacter concisus group.</title>
        <authorList>
            <person name="Miller W.G."/>
            <person name="Yee E."/>
            <person name="Chapman M.H."/>
            <person name="Huynh S."/>
            <person name="Bono J.L."/>
            <person name="On S.L.W."/>
            <person name="StLeger J."/>
            <person name="Foster G."/>
            <person name="Parker C.T."/>
        </authorList>
    </citation>
    <scope>NUCLEOTIDE SEQUENCE</scope>
    <source>
        <strain evidence="13">525.92</strain>
    </source>
</reference>
<comment type="pathway">
    <text evidence="10">Cell wall biogenesis; peptidoglycan biosynthesis.</text>
</comment>
<feature type="binding site" evidence="10">
    <location>
        <begin position="9"/>
        <end position="11"/>
    </location>
    <ligand>
        <name>UDP-N-acetyl-alpha-D-glucosamine</name>
        <dbReference type="ChEBI" id="CHEBI:57705"/>
    </ligand>
</feature>
<dbReference type="Pfam" id="PF03033">
    <property type="entry name" value="Glyco_transf_28"/>
    <property type="match status" value="1"/>
</dbReference>
<evidence type="ECO:0000256" key="3">
    <source>
        <dbReference type="ARBA" id="ARBA00022676"/>
    </source>
</evidence>
<sequence>MIVISGGGTGGHLAIAKSFCEELNSRGEKPIFIGSTQGQDKIWFENDENFAMKFFLKSSGVVNKRGFAKLASLLNIINLAFKCRKIFKENKVRAVISVGGYSAAPAAFAAILSGVPLFIHEQNAVTGKLNKILAPYAKGFYSSYDELSPCDYPVAKKFFDKARIRSELKTILFLGGSQGAKAINELALNLAVRLKQRGVKIIHQCGKNAFAELKERYEVLGLNSSDVELFDFSKEIELKMQKADLAISRAGASSLWELCANALPAIFVPFPYAAGDHQYHNAKFLLQKDIAKICLQNGDSVDSDEILKLIEGFDIHASSQALSTMIGKNGAKQIIDKITSRI</sequence>
<dbReference type="GO" id="GO:0005975">
    <property type="term" value="P:carbohydrate metabolic process"/>
    <property type="evidence" value="ECO:0007669"/>
    <property type="project" value="InterPro"/>
</dbReference>
<dbReference type="OrthoDB" id="9808936at2"/>
<dbReference type="GO" id="GO:0071555">
    <property type="term" value="P:cell wall organization"/>
    <property type="evidence" value="ECO:0007669"/>
    <property type="project" value="UniProtKB-KW"/>
</dbReference>
<dbReference type="InterPro" id="IPR007235">
    <property type="entry name" value="Glyco_trans_28_C"/>
</dbReference>
<evidence type="ECO:0000256" key="9">
    <source>
        <dbReference type="ARBA" id="ARBA00023316"/>
    </source>
</evidence>
<feature type="binding site" evidence="10">
    <location>
        <position position="123"/>
    </location>
    <ligand>
        <name>UDP-N-acetyl-alpha-D-glucosamine</name>
        <dbReference type="ChEBI" id="CHEBI:57705"/>
    </ligand>
</feature>
<keyword evidence="2 10" id="KW-0132">Cell division</keyword>
<dbReference type="EC" id="2.4.1.227" evidence="10"/>
<evidence type="ECO:0000256" key="5">
    <source>
        <dbReference type="ARBA" id="ARBA00022960"/>
    </source>
</evidence>
<dbReference type="UniPathway" id="UPA00219"/>
<evidence type="ECO:0000256" key="4">
    <source>
        <dbReference type="ARBA" id="ARBA00022679"/>
    </source>
</evidence>
<evidence type="ECO:0000256" key="1">
    <source>
        <dbReference type="ARBA" id="ARBA00022475"/>
    </source>
</evidence>
<feature type="binding site" evidence="10">
    <location>
        <position position="177"/>
    </location>
    <ligand>
        <name>UDP-N-acetyl-alpha-D-glucosamine</name>
        <dbReference type="ChEBI" id="CHEBI:57705"/>
    </ligand>
</feature>
<dbReference type="STRING" id="360105.CCV52592_1988"/>
<dbReference type="InterPro" id="IPR006009">
    <property type="entry name" value="GlcNAc_MurG"/>
</dbReference>
<keyword evidence="7 10" id="KW-0472">Membrane</keyword>
<dbReference type="GO" id="GO:0009252">
    <property type="term" value="P:peptidoglycan biosynthetic process"/>
    <property type="evidence" value="ECO:0007669"/>
    <property type="project" value="UniProtKB-UniRule"/>
</dbReference>
<dbReference type="PANTHER" id="PTHR21015">
    <property type="entry name" value="UDP-N-ACETYLGLUCOSAMINE--N-ACETYLMURAMYL-(PENTAPEPTIDE) PYROPHOSPHORYL-UNDECAPRENOL N-ACETYLGLUCOSAMINE TRANSFERASE 1"/>
    <property type="match status" value="1"/>
</dbReference>
<organism evidence="13 14">
    <name type="scientific">Campylobacter curvus (strain 525.92)</name>
    <dbReference type="NCBI Taxonomy" id="360105"/>
    <lineage>
        <taxon>Bacteria</taxon>
        <taxon>Pseudomonadati</taxon>
        <taxon>Campylobacterota</taxon>
        <taxon>Epsilonproteobacteria</taxon>
        <taxon>Campylobacterales</taxon>
        <taxon>Campylobacteraceae</taxon>
        <taxon>Campylobacter</taxon>
    </lineage>
</organism>
<keyword evidence="6 10" id="KW-0573">Peptidoglycan synthesis</keyword>
<dbReference type="RefSeq" id="WP_011992322.1">
    <property type="nucleotide sequence ID" value="NC_009715.2"/>
</dbReference>
<comment type="catalytic activity">
    <reaction evidence="10">
        <text>di-trans,octa-cis-undecaprenyl diphospho-N-acetyl-alpha-D-muramoyl-L-alanyl-D-glutamyl-meso-2,6-diaminopimeloyl-D-alanyl-D-alanine + UDP-N-acetyl-alpha-D-glucosamine = di-trans,octa-cis-undecaprenyl diphospho-[N-acetyl-alpha-D-glucosaminyl-(1-&gt;4)]-N-acetyl-alpha-D-muramoyl-L-alanyl-D-glutamyl-meso-2,6-diaminopimeloyl-D-alanyl-D-alanine + UDP + H(+)</text>
        <dbReference type="Rhea" id="RHEA:31227"/>
        <dbReference type="ChEBI" id="CHEBI:15378"/>
        <dbReference type="ChEBI" id="CHEBI:57705"/>
        <dbReference type="ChEBI" id="CHEBI:58223"/>
        <dbReference type="ChEBI" id="CHEBI:61387"/>
        <dbReference type="ChEBI" id="CHEBI:61388"/>
        <dbReference type="EC" id="2.4.1.227"/>
    </reaction>
</comment>
<evidence type="ECO:0000313" key="13">
    <source>
        <dbReference type="EMBL" id="EAU00528.1"/>
    </source>
</evidence>
<evidence type="ECO:0000256" key="10">
    <source>
        <dbReference type="HAMAP-Rule" id="MF_00033"/>
    </source>
</evidence>
<dbReference type="GO" id="GO:0051991">
    <property type="term" value="F:UDP-N-acetyl-D-glucosamine:N-acetylmuramoyl-L-alanyl-D-glutamyl-meso-2,6-diaminopimelyl-D-alanyl-D-alanine-diphosphoundecaprenol 4-beta-N-acetylglucosaminlytransferase activity"/>
    <property type="evidence" value="ECO:0007669"/>
    <property type="project" value="RHEA"/>
</dbReference>
<evidence type="ECO:0000256" key="8">
    <source>
        <dbReference type="ARBA" id="ARBA00023306"/>
    </source>
</evidence>
<dbReference type="GO" id="GO:0051301">
    <property type="term" value="P:cell division"/>
    <property type="evidence" value="ECO:0007669"/>
    <property type="project" value="UniProtKB-KW"/>
</dbReference>
<evidence type="ECO:0000256" key="2">
    <source>
        <dbReference type="ARBA" id="ARBA00022618"/>
    </source>
</evidence>
<evidence type="ECO:0000259" key="12">
    <source>
        <dbReference type="Pfam" id="PF04101"/>
    </source>
</evidence>
<feature type="domain" description="Glycosyltransferase family 28 N-terminal" evidence="11">
    <location>
        <begin position="2"/>
        <end position="141"/>
    </location>
</feature>
<dbReference type="InterPro" id="IPR004276">
    <property type="entry name" value="GlycoTrans_28_N"/>
</dbReference>
<gene>
    <name evidence="10 13" type="primary">murG</name>
    <name evidence="13" type="ORF">CCV52592_1988</name>
</gene>